<dbReference type="Proteomes" id="UP000252585">
    <property type="component" value="Unassembled WGS sequence"/>
</dbReference>
<dbReference type="EMBL" id="QPJJ01000005">
    <property type="protein sequence ID" value="RCW71890.1"/>
    <property type="molecule type" value="Genomic_DNA"/>
</dbReference>
<name>A0A368XUY8_9BACI</name>
<dbReference type="Pfam" id="PF19668">
    <property type="entry name" value="DUF6171"/>
    <property type="match status" value="1"/>
</dbReference>
<sequence>MSCKGCHSSVYVSNEKIEQQIAEQLMLETDIVDDSTYEARITICYNCPSFVYDSTCQHCGCFVKFRAKLAYKDCPFPNGSRWSEAQL</sequence>
<organism evidence="1 2">
    <name type="scientific">Saliterribacillus persicus</name>
    <dbReference type="NCBI Taxonomy" id="930114"/>
    <lineage>
        <taxon>Bacteria</taxon>
        <taxon>Bacillati</taxon>
        <taxon>Bacillota</taxon>
        <taxon>Bacilli</taxon>
        <taxon>Bacillales</taxon>
        <taxon>Bacillaceae</taxon>
        <taxon>Saliterribacillus</taxon>
    </lineage>
</organism>
<dbReference type="AlphaFoldDB" id="A0A368XUY8"/>
<reference evidence="1 2" key="1">
    <citation type="submission" date="2018-07" db="EMBL/GenBank/DDBJ databases">
        <title>Genomic Encyclopedia of Type Strains, Phase IV (KMG-IV): sequencing the most valuable type-strain genomes for metagenomic binning, comparative biology and taxonomic classification.</title>
        <authorList>
            <person name="Goeker M."/>
        </authorList>
    </citation>
    <scope>NUCLEOTIDE SEQUENCE [LARGE SCALE GENOMIC DNA]</scope>
    <source>
        <strain evidence="1 2">DSM 27696</strain>
    </source>
</reference>
<dbReference type="InterPro" id="IPR046169">
    <property type="entry name" value="DUF6171"/>
</dbReference>
<comment type="caution">
    <text evidence="1">The sequence shown here is derived from an EMBL/GenBank/DDBJ whole genome shotgun (WGS) entry which is preliminary data.</text>
</comment>
<evidence type="ECO:0000313" key="1">
    <source>
        <dbReference type="EMBL" id="RCW71890.1"/>
    </source>
</evidence>
<protein>
    <submittedName>
        <fullName evidence="1">Uncharacterized protein</fullName>
    </submittedName>
</protein>
<dbReference type="OrthoDB" id="7061841at2"/>
<dbReference type="RefSeq" id="WP_114352453.1">
    <property type="nucleotide sequence ID" value="NZ_QPJJ01000005.1"/>
</dbReference>
<evidence type="ECO:0000313" key="2">
    <source>
        <dbReference type="Proteomes" id="UP000252585"/>
    </source>
</evidence>
<gene>
    <name evidence="1" type="ORF">DFR57_10573</name>
</gene>
<proteinExistence type="predicted"/>
<accession>A0A368XUY8</accession>
<keyword evidence="2" id="KW-1185">Reference proteome</keyword>